<dbReference type="EMBL" id="LJYF01000004">
    <property type="protein sequence ID" value="KRQ01692.1"/>
    <property type="molecule type" value="Genomic_DNA"/>
</dbReference>
<dbReference type="PRINTS" id="PR00359">
    <property type="entry name" value="BP450"/>
</dbReference>
<dbReference type="Pfam" id="PF00067">
    <property type="entry name" value="p450"/>
    <property type="match status" value="1"/>
</dbReference>
<evidence type="ECO:0000256" key="3">
    <source>
        <dbReference type="RuleBase" id="RU000461"/>
    </source>
</evidence>
<keyword evidence="3" id="KW-0479">Metal-binding</keyword>
<keyword evidence="3" id="KW-0560">Oxidoreductase</keyword>
<reference evidence="4 5" key="1">
    <citation type="submission" date="2015-09" db="EMBL/GenBank/DDBJ databases">
        <title>Draft Genome Sequence of the Strain BR 3267 (Bradyrhizobium yuanmingense) recommended as inoculant for cowpea in Brazil.</title>
        <authorList>
            <person name="Simoes-Araujo J.L."/>
            <person name="Zilli J.E."/>
        </authorList>
    </citation>
    <scope>NUCLEOTIDE SEQUENCE [LARGE SCALE GENOMIC DNA]</scope>
    <source>
        <strain evidence="4 5">BR3267</strain>
    </source>
</reference>
<dbReference type="STRING" id="108015.GA0061099_1007446"/>
<comment type="similarity">
    <text evidence="2 3">Belongs to the cytochrome P450 family.</text>
</comment>
<name>A0A0R3D256_9BRAD</name>
<accession>A0A0R3D256</accession>
<dbReference type="InterPro" id="IPR001128">
    <property type="entry name" value="Cyt_P450"/>
</dbReference>
<dbReference type="CDD" id="cd11037">
    <property type="entry name" value="CYP199A2-like"/>
    <property type="match status" value="1"/>
</dbReference>
<dbReference type="GO" id="GO:0005506">
    <property type="term" value="F:iron ion binding"/>
    <property type="evidence" value="ECO:0007669"/>
    <property type="project" value="InterPro"/>
</dbReference>
<dbReference type="PANTHER" id="PTHR46696">
    <property type="entry name" value="P450, PUTATIVE (EUROFUNG)-RELATED"/>
    <property type="match status" value="1"/>
</dbReference>
<dbReference type="Proteomes" id="UP000051380">
    <property type="component" value="Unassembled WGS sequence"/>
</dbReference>
<evidence type="ECO:0000313" key="5">
    <source>
        <dbReference type="Proteomes" id="UP000051380"/>
    </source>
</evidence>
<evidence type="ECO:0000256" key="2">
    <source>
        <dbReference type="ARBA" id="ARBA00010617"/>
    </source>
</evidence>
<dbReference type="AlphaFoldDB" id="A0A0R3D256"/>
<protein>
    <submittedName>
        <fullName evidence="4">Cytochrome</fullName>
    </submittedName>
</protein>
<dbReference type="GO" id="GO:0020037">
    <property type="term" value="F:heme binding"/>
    <property type="evidence" value="ECO:0007669"/>
    <property type="project" value="InterPro"/>
</dbReference>
<proteinExistence type="inferred from homology"/>
<keyword evidence="3" id="KW-0408">Iron</keyword>
<dbReference type="RefSeq" id="WP_057026318.1">
    <property type="nucleotide sequence ID" value="NZ_LJYF01000004.1"/>
</dbReference>
<dbReference type="InterPro" id="IPR002397">
    <property type="entry name" value="Cyt_P450_B"/>
</dbReference>
<dbReference type="OrthoDB" id="9801155at2"/>
<evidence type="ECO:0000256" key="1">
    <source>
        <dbReference type="ARBA" id="ARBA00001971"/>
    </source>
</evidence>
<keyword evidence="3" id="KW-0349">Heme</keyword>
<dbReference type="GO" id="GO:0004497">
    <property type="term" value="F:monooxygenase activity"/>
    <property type="evidence" value="ECO:0007669"/>
    <property type="project" value="UniProtKB-KW"/>
</dbReference>
<dbReference type="PROSITE" id="PS00086">
    <property type="entry name" value="CYTOCHROME_P450"/>
    <property type="match status" value="1"/>
</dbReference>
<dbReference type="InterPro" id="IPR036396">
    <property type="entry name" value="Cyt_P450_sf"/>
</dbReference>
<organism evidence="4 5">
    <name type="scientific">Bradyrhizobium yuanmingense</name>
    <dbReference type="NCBI Taxonomy" id="108015"/>
    <lineage>
        <taxon>Bacteria</taxon>
        <taxon>Pseudomonadati</taxon>
        <taxon>Pseudomonadota</taxon>
        <taxon>Alphaproteobacteria</taxon>
        <taxon>Hyphomicrobiales</taxon>
        <taxon>Nitrobacteraceae</taxon>
        <taxon>Bradyrhizobium</taxon>
    </lineage>
</organism>
<dbReference type="PANTHER" id="PTHR46696:SF1">
    <property type="entry name" value="CYTOCHROME P450 YJIB-RELATED"/>
    <property type="match status" value="1"/>
</dbReference>
<comment type="cofactor">
    <cofactor evidence="1">
        <name>heme</name>
        <dbReference type="ChEBI" id="CHEBI:30413"/>
    </cofactor>
</comment>
<dbReference type="InterPro" id="IPR017972">
    <property type="entry name" value="Cyt_P450_CS"/>
</dbReference>
<evidence type="ECO:0000313" key="4">
    <source>
        <dbReference type="EMBL" id="KRQ01692.1"/>
    </source>
</evidence>
<keyword evidence="3" id="KW-0503">Monooxygenase</keyword>
<gene>
    <name evidence="4" type="ORF">AOQ72_09625</name>
</gene>
<dbReference type="Gene3D" id="1.10.630.10">
    <property type="entry name" value="Cytochrome P450"/>
    <property type="match status" value="1"/>
</dbReference>
<sequence length="392" mass="43271">MSGIASSPVDPFAPGFLRDPYPAYEALRAIGPVFEVERYDVWAMARYAEVEAALKDWKTFISGEGVGLNGMNPALPKPLTLQIDPPDHDKGRRVLGRTLSPGVARKLRETFQREAERKVSELIDKGTFDAVTDLAEAYPMKVFPDAIGIRPDGREKLLAWSTFVFNSFGPENEILAASRKDGLAAQSWIMECCARDALRPDSLGMMIYQAADEGEITEHEATHLVRPFLTAGIDTTVNGIGNTLLALATHPDEYRKLHEKPELARNAFEEGLRYDSPVQTFFRTTSRDAEIGGGMIPAHRKVLLFMASANRDPARWDKPARFDVERVATGHVGFGAGIHACVGQMIARLEGELIFGELATRVKTIELAAEPKRRLNNSLRGLESMPVRVTPA</sequence>
<dbReference type="GO" id="GO:0016705">
    <property type="term" value="F:oxidoreductase activity, acting on paired donors, with incorporation or reduction of molecular oxygen"/>
    <property type="evidence" value="ECO:0007669"/>
    <property type="project" value="InterPro"/>
</dbReference>
<comment type="caution">
    <text evidence="4">The sequence shown here is derived from an EMBL/GenBank/DDBJ whole genome shotgun (WGS) entry which is preliminary data.</text>
</comment>
<dbReference type="SUPFAM" id="SSF48264">
    <property type="entry name" value="Cytochrome P450"/>
    <property type="match status" value="1"/>
</dbReference>